<dbReference type="PANTHER" id="PTHR37938">
    <property type="entry name" value="BLL0215 PROTEIN"/>
    <property type="match status" value="1"/>
</dbReference>
<evidence type="ECO:0000256" key="1">
    <source>
        <dbReference type="SAM" id="Phobius"/>
    </source>
</evidence>
<dbReference type="PANTHER" id="PTHR37938:SF1">
    <property type="entry name" value="BLL0215 PROTEIN"/>
    <property type="match status" value="1"/>
</dbReference>
<dbReference type="EMBL" id="JBHSBB010000001">
    <property type="protein sequence ID" value="MFC4029872.1"/>
    <property type="molecule type" value="Genomic_DNA"/>
</dbReference>
<accession>A0ABV8HCS1</accession>
<dbReference type="Proteomes" id="UP001595765">
    <property type="component" value="Unassembled WGS sequence"/>
</dbReference>
<feature type="transmembrane region" description="Helical" evidence="1">
    <location>
        <begin position="25"/>
        <end position="45"/>
    </location>
</feature>
<reference evidence="4" key="1">
    <citation type="journal article" date="2019" name="Int. J. Syst. Evol. Microbiol.">
        <title>The Global Catalogue of Microorganisms (GCM) 10K type strain sequencing project: providing services to taxonomists for standard genome sequencing and annotation.</title>
        <authorList>
            <consortium name="The Broad Institute Genomics Platform"/>
            <consortium name="The Broad Institute Genome Sequencing Center for Infectious Disease"/>
            <person name="Wu L."/>
            <person name="Ma J."/>
        </authorList>
    </citation>
    <scope>NUCLEOTIDE SEQUENCE [LARGE SCALE GENOMIC DNA]</scope>
    <source>
        <strain evidence="4">CGMCC 4.7237</strain>
    </source>
</reference>
<comment type="caution">
    <text evidence="3">The sequence shown here is derived from an EMBL/GenBank/DDBJ whole genome shotgun (WGS) entry which is preliminary data.</text>
</comment>
<keyword evidence="1" id="KW-0812">Transmembrane</keyword>
<dbReference type="InterPro" id="IPR005182">
    <property type="entry name" value="YdbS-like_PH"/>
</dbReference>
<feature type="transmembrane region" description="Helical" evidence="1">
    <location>
        <begin position="57"/>
        <end position="77"/>
    </location>
</feature>
<proteinExistence type="predicted"/>
<dbReference type="RefSeq" id="WP_386424448.1">
    <property type="nucleotide sequence ID" value="NZ_JBHSBB010000001.1"/>
</dbReference>
<keyword evidence="1" id="KW-0472">Membrane</keyword>
<organism evidence="3 4">
    <name type="scientific">Streptomyces polygonati</name>
    <dbReference type="NCBI Taxonomy" id="1617087"/>
    <lineage>
        <taxon>Bacteria</taxon>
        <taxon>Bacillati</taxon>
        <taxon>Actinomycetota</taxon>
        <taxon>Actinomycetes</taxon>
        <taxon>Kitasatosporales</taxon>
        <taxon>Streptomycetaceae</taxon>
        <taxon>Streptomyces</taxon>
    </lineage>
</organism>
<evidence type="ECO:0000313" key="3">
    <source>
        <dbReference type="EMBL" id="MFC4029872.1"/>
    </source>
</evidence>
<evidence type="ECO:0000313" key="4">
    <source>
        <dbReference type="Proteomes" id="UP001595765"/>
    </source>
</evidence>
<keyword evidence="4" id="KW-1185">Reference proteome</keyword>
<gene>
    <name evidence="3" type="ORF">ACFO3J_00135</name>
</gene>
<dbReference type="Pfam" id="PF03703">
    <property type="entry name" value="bPH_2"/>
    <property type="match status" value="1"/>
</dbReference>
<sequence>MPSVDRFLSDDEELLHVSRQHWTQLVGEFAVLCLTWAVAGALLWVLPGGKSWSDTAVYVVLGVALIVSLWFWLVPLLRWRDTLYILTTKRIHTRSGFLTKTGRSIPLVRVNDISFSASLWERIIRCGTLKIESGSEQGLLTLKHVPDPEGLKTMIYEAMDEEQEHLYGAEDRSSSTR</sequence>
<evidence type="ECO:0000259" key="2">
    <source>
        <dbReference type="Pfam" id="PF03703"/>
    </source>
</evidence>
<keyword evidence="1" id="KW-1133">Transmembrane helix</keyword>
<feature type="domain" description="YdbS-like PH" evidence="2">
    <location>
        <begin position="79"/>
        <end position="152"/>
    </location>
</feature>
<protein>
    <submittedName>
        <fullName evidence="3">PH domain-containing protein</fullName>
    </submittedName>
</protein>
<name>A0ABV8HCS1_9ACTN</name>